<evidence type="ECO:0000259" key="1">
    <source>
        <dbReference type="PROSITE" id="PS51186"/>
    </source>
</evidence>
<dbReference type="SUPFAM" id="SSF55729">
    <property type="entry name" value="Acyl-CoA N-acyltransferases (Nat)"/>
    <property type="match status" value="1"/>
</dbReference>
<dbReference type="CDD" id="cd04301">
    <property type="entry name" value="NAT_SF"/>
    <property type="match status" value="1"/>
</dbReference>
<dbReference type="EMBL" id="ATFF01000006">
    <property type="protein sequence ID" value="EPF31685.1"/>
    <property type="molecule type" value="Genomic_DNA"/>
</dbReference>
<evidence type="ECO:0000313" key="3">
    <source>
        <dbReference type="Proteomes" id="UP000014541"/>
    </source>
</evidence>
<sequence length="298" mass="33569">MQFELSDEIINQIIFSMEDQNGRYVFDSENNTLTAVSTVPDGDPDRYYALPIWDSVDGFKMMERFVASLRNPPVKEKLRAVLFAGKGVFRGFKDILKSSPEVENLWFAFKEKALRREIIGWYNTLCDSWGAEKIGAEPEETDELVCSDFTFREGQDASDEVFVQRARALCESELKEMYDAESAKALSLLDRVPAMLAGSGPFYTLTVKTAEGDFAGFIRVSPFPEGARKTVIITDFYVFSAWRGLGIGKSLFARCMDMLKAKGIAHVFALSVHIPVFFEQVMLRSGFRRISAGFLADI</sequence>
<dbReference type="RefSeq" id="WP_016526294.1">
    <property type="nucleotide sequence ID" value="NZ_KE332518.1"/>
</dbReference>
<dbReference type="eggNOG" id="COG0456">
    <property type="taxonomic scope" value="Bacteria"/>
</dbReference>
<dbReference type="InterPro" id="IPR000182">
    <property type="entry name" value="GNAT_dom"/>
</dbReference>
<name>S3K2H1_TREMA</name>
<dbReference type="AlphaFoldDB" id="S3K2H1"/>
<proteinExistence type="predicted"/>
<comment type="caution">
    <text evidence="2">The sequence shown here is derived from an EMBL/GenBank/DDBJ whole genome shotgun (WGS) entry which is preliminary data.</text>
</comment>
<dbReference type="PATRIC" id="fig|1125699.3.peg.2056"/>
<dbReference type="InterPro" id="IPR005361">
    <property type="entry name" value="UPF0158"/>
</dbReference>
<dbReference type="Pfam" id="PF00583">
    <property type="entry name" value="Acetyltransf_1"/>
    <property type="match status" value="1"/>
</dbReference>
<dbReference type="Pfam" id="PF03682">
    <property type="entry name" value="UPF0158"/>
    <property type="match status" value="1"/>
</dbReference>
<organism evidence="2 3">
    <name type="scientific">Treponema maltophilum ATCC 51939</name>
    <dbReference type="NCBI Taxonomy" id="1125699"/>
    <lineage>
        <taxon>Bacteria</taxon>
        <taxon>Pseudomonadati</taxon>
        <taxon>Spirochaetota</taxon>
        <taxon>Spirochaetia</taxon>
        <taxon>Spirochaetales</taxon>
        <taxon>Treponemataceae</taxon>
        <taxon>Treponema</taxon>
    </lineage>
</organism>
<keyword evidence="3" id="KW-1185">Reference proteome</keyword>
<dbReference type="GO" id="GO:0016747">
    <property type="term" value="F:acyltransferase activity, transferring groups other than amino-acyl groups"/>
    <property type="evidence" value="ECO:0007669"/>
    <property type="project" value="InterPro"/>
</dbReference>
<dbReference type="Gene3D" id="3.40.630.30">
    <property type="match status" value="1"/>
</dbReference>
<dbReference type="STRING" id="1125699.HMPREF9194_02036"/>
<dbReference type="OrthoDB" id="367880at2"/>
<dbReference type="PROSITE" id="PS51186">
    <property type="entry name" value="GNAT"/>
    <property type="match status" value="1"/>
</dbReference>
<reference evidence="2" key="1">
    <citation type="submission" date="2013-04" db="EMBL/GenBank/DDBJ databases">
        <title>The Genome Sequence of Treponema maltophilum ATCC 51939.</title>
        <authorList>
            <consortium name="The Broad Institute Genomics Platform"/>
            <person name="Earl A."/>
            <person name="Ward D."/>
            <person name="Feldgarden M."/>
            <person name="Gevers D."/>
            <person name="Leonetti C."/>
            <person name="Blanton J.M."/>
            <person name="Dewhirst F.E."/>
            <person name="Izard J."/>
            <person name="Walker B."/>
            <person name="Young S."/>
            <person name="Zeng Q."/>
            <person name="Gargeya S."/>
            <person name="Fitzgerald M."/>
            <person name="Haas B."/>
            <person name="Abouelleil A."/>
            <person name="Allen A.W."/>
            <person name="Alvarado L."/>
            <person name="Arachchi H.M."/>
            <person name="Berlin A.M."/>
            <person name="Chapman S.B."/>
            <person name="Gainer-Dewar J."/>
            <person name="Goldberg J."/>
            <person name="Griggs A."/>
            <person name="Gujja S."/>
            <person name="Hansen M."/>
            <person name="Howarth C."/>
            <person name="Imamovic A."/>
            <person name="Ireland A."/>
            <person name="Larimer J."/>
            <person name="McCowan C."/>
            <person name="Murphy C."/>
            <person name="Pearson M."/>
            <person name="Poon T.W."/>
            <person name="Priest M."/>
            <person name="Roberts A."/>
            <person name="Saif S."/>
            <person name="Shea T."/>
            <person name="Sisk P."/>
            <person name="Sykes S."/>
            <person name="Wortman J."/>
            <person name="Nusbaum C."/>
            <person name="Birren B."/>
        </authorList>
    </citation>
    <scope>NUCLEOTIDE SEQUENCE [LARGE SCALE GENOMIC DNA]</scope>
    <source>
        <strain evidence="2">ATCC 51939</strain>
    </source>
</reference>
<dbReference type="Proteomes" id="UP000014541">
    <property type="component" value="Unassembled WGS sequence"/>
</dbReference>
<gene>
    <name evidence="2" type="ORF">HMPREF9194_02036</name>
</gene>
<evidence type="ECO:0000313" key="2">
    <source>
        <dbReference type="EMBL" id="EPF31685.1"/>
    </source>
</evidence>
<dbReference type="HOGENOM" id="CLU_073846_0_0_12"/>
<protein>
    <recommendedName>
        <fullName evidence="1">N-acetyltransferase domain-containing protein</fullName>
    </recommendedName>
</protein>
<feature type="domain" description="N-acetyltransferase" evidence="1">
    <location>
        <begin position="149"/>
        <end position="298"/>
    </location>
</feature>
<dbReference type="InterPro" id="IPR016181">
    <property type="entry name" value="Acyl_CoA_acyltransferase"/>
</dbReference>
<accession>S3K2H1</accession>